<name>A0A1A9VHR7_GLOAU</name>
<evidence type="ECO:0000256" key="1">
    <source>
        <dbReference type="SAM" id="Phobius"/>
    </source>
</evidence>
<keyword evidence="1" id="KW-1133">Transmembrane helix</keyword>
<dbReference type="VEuPathDB" id="VectorBase:GAUT037872"/>
<organism evidence="2 3">
    <name type="scientific">Glossina austeni</name>
    <name type="common">Savannah tsetse fly</name>
    <dbReference type="NCBI Taxonomy" id="7395"/>
    <lineage>
        <taxon>Eukaryota</taxon>
        <taxon>Metazoa</taxon>
        <taxon>Ecdysozoa</taxon>
        <taxon>Arthropoda</taxon>
        <taxon>Hexapoda</taxon>
        <taxon>Insecta</taxon>
        <taxon>Pterygota</taxon>
        <taxon>Neoptera</taxon>
        <taxon>Endopterygota</taxon>
        <taxon>Diptera</taxon>
        <taxon>Brachycera</taxon>
        <taxon>Muscomorpha</taxon>
        <taxon>Hippoboscoidea</taxon>
        <taxon>Glossinidae</taxon>
        <taxon>Glossina</taxon>
    </lineage>
</organism>
<dbReference type="AlphaFoldDB" id="A0A1A9VHR7"/>
<evidence type="ECO:0000313" key="3">
    <source>
        <dbReference type="Proteomes" id="UP000078200"/>
    </source>
</evidence>
<feature type="transmembrane region" description="Helical" evidence="1">
    <location>
        <begin position="47"/>
        <end position="68"/>
    </location>
</feature>
<protein>
    <submittedName>
        <fullName evidence="2">Uncharacterized protein</fullName>
    </submittedName>
</protein>
<keyword evidence="1" id="KW-0472">Membrane</keyword>
<dbReference type="EnsemblMetazoa" id="GAUT037872-RA">
    <property type="protein sequence ID" value="GAUT037872-PA"/>
    <property type="gene ID" value="GAUT037872"/>
</dbReference>
<evidence type="ECO:0000313" key="2">
    <source>
        <dbReference type="EnsemblMetazoa" id="GAUT037872-PA"/>
    </source>
</evidence>
<proteinExistence type="predicted"/>
<accession>A0A1A9VHR7</accession>
<dbReference type="Proteomes" id="UP000078200">
    <property type="component" value="Unassembled WGS sequence"/>
</dbReference>
<feature type="transmembrane region" description="Helical" evidence="1">
    <location>
        <begin position="74"/>
        <end position="96"/>
    </location>
</feature>
<keyword evidence="1" id="KW-0812">Transmembrane</keyword>
<feature type="transmembrane region" description="Helical" evidence="1">
    <location>
        <begin position="17"/>
        <end position="35"/>
    </location>
</feature>
<sequence>MSSPCDVALDSNKITKYLFAGGVIVTSLWVVVIKLKVPMTITIMRLILTGTWVVILLSPIIALYILLLRASIELIIESLVASASPNVIMVLGLPFFPRYTLNPREERRICSRYISRLKDKR</sequence>
<keyword evidence="3" id="KW-1185">Reference proteome</keyword>
<reference evidence="2" key="1">
    <citation type="submission" date="2020-05" db="UniProtKB">
        <authorList>
            <consortium name="EnsemblMetazoa"/>
        </authorList>
    </citation>
    <scope>IDENTIFICATION</scope>
    <source>
        <strain evidence="2">TTRI</strain>
    </source>
</reference>